<dbReference type="FunCoup" id="A0A6P8HNS1">
    <property type="interactions" value="737"/>
</dbReference>
<keyword evidence="3" id="KW-1133">Transmembrane helix</keyword>
<evidence type="ECO:0000313" key="6">
    <source>
        <dbReference type="RefSeq" id="XP_031558004.1"/>
    </source>
</evidence>
<name>A0A6P8HNS1_ACTTE</name>
<dbReference type="Proteomes" id="UP000515163">
    <property type="component" value="Unplaced"/>
</dbReference>
<dbReference type="PANTHER" id="PTHR15231">
    <property type="entry name" value="PHOSPHATIDYLINOSITOL N-ACETYLGLUCOSAMINYLTRANSFERASE SUBUNIT H"/>
    <property type="match status" value="1"/>
</dbReference>
<organism evidence="5 6">
    <name type="scientific">Actinia tenebrosa</name>
    <name type="common">Australian red waratah sea anemone</name>
    <dbReference type="NCBI Taxonomy" id="6105"/>
    <lineage>
        <taxon>Eukaryota</taxon>
        <taxon>Metazoa</taxon>
        <taxon>Cnidaria</taxon>
        <taxon>Anthozoa</taxon>
        <taxon>Hexacorallia</taxon>
        <taxon>Actiniaria</taxon>
        <taxon>Actiniidae</taxon>
        <taxon>Actinia</taxon>
    </lineage>
</organism>
<dbReference type="GO" id="GO:0000506">
    <property type="term" value="C:glycosylphosphatidylinositol-N-acetylglucosaminyltransferase (GPI-GnT) complex"/>
    <property type="evidence" value="ECO:0007669"/>
    <property type="project" value="InterPro"/>
</dbReference>
<dbReference type="Pfam" id="PF10181">
    <property type="entry name" value="PIG-H"/>
    <property type="match status" value="1"/>
</dbReference>
<evidence type="ECO:0000313" key="5">
    <source>
        <dbReference type="Proteomes" id="UP000515163"/>
    </source>
</evidence>
<dbReference type="InterPro" id="IPR044215">
    <property type="entry name" value="PIG-H"/>
</dbReference>
<feature type="domain" description="Phosphatidylinositol N-acetylglucosaminyltransferase subunit H conserved" evidence="4">
    <location>
        <begin position="105"/>
        <end position="173"/>
    </location>
</feature>
<comment type="similarity">
    <text evidence="2">Belongs to the PIGH family.</text>
</comment>
<evidence type="ECO:0000256" key="3">
    <source>
        <dbReference type="SAM" id="Phobius"/>
    </source>
</evidence>
<keyword evidence="3" id="KW-0472">Membrane</keyword>
<comment type="pathway">
    <text evidence="1">Glycolipid biosynthesis; glycosylphosphatidylinositol-anchor biosynthesis.</text>
</comment>
<dbReference type="GO" id="GO:0006506">
    <property type="term" value="P:GPI anchor biosynthetic process"/>
    <property type="evidence" value="ECO:0007669"/>
    <property type="project" value="UniProtKB-UniPathway"/>
</dbReference>
<dbReference type="InterPro" id="IPR019328">
    <property type="entry name" value="PIGH-H_dom"/>
</dbReference>
<protein>
    <submittedName>
        <fullName evidence="6">Phosphatidylinositol N-acetylglucosaminyltransferase subunit H-like isoform X1</fullName>
    </submittedName>
</protein>
<dbReference type="GeneID" id="116294521"/>
<dbReference type="InParanoid" id="A0A6P8HNS1"/>
<dbReference type="OrthoDB" id="5970108at2759"/>
<dbReference type="AlphaFoldDB" id="A0A6P8HNS1"/>
<evidence type="ECO:0000259" key="4">
    <source>
        <dbReference type="Pfam" id="PF10181"/>
    </source>
</evidence>
<keyword evidence="3" id="KW-0812">Transmembrane</keyword>
<evidence type="ECO:0000256" key="1">
    <source>
        <dbReference type="ARBA" id="ARBA00004687"/>
    </source>
</evidence>
<dbReference type="RefSeq" id="XP_031558004.1">
    <property type="nucleotide sequence ID" value="XM_031702144.1"/>
</dbReference>
<feature type="transmembrane region" description="Helical" evidence="3">
    <location>
        <begin position="77"/>
        <end position="94"/>
    </location>
</feature>
<dbReference type="PANTHER" id="PTHR15231:SF1">
    <property type="entry name" value="PHOSPHATIDYLINOSITOL N-ACETYLGLUCOSAMINYLTRANSFERASE SUBUNIT H"/>
    <property type="match status" value="1"/>
</dbReference>
<sequence>MVLHSRSMKSRSFHLESENIRGELLILKCRSSNSLSCEIEVYPRSTRKSVFLVPLSFLVVVGATFVTWWISDVQSTSSTWLFASCLLGLIILWIKYNYFDVIKESVTVVKNIGIQIKTTYKSGKQALKFVDHKSVADIIINEAITMHKVIFYVAILTRNSENTKKDLKLVPLFTSFYPRLEGLKPIYHSIRDIIFNDHDQEEWPGHSLIGLKHSGKVS</sequence>
<proteinExistence type="inferred from homology"/>
<gene>
    <name evidence="6" type="primary">LOC116294521</name>
</gene>
<keyword evidence="5" id="KW-1185">Reference proteome</keyword>
<reference evidence="6" key="1">
    <citation type="submission" date="2025-08" db="UniProtKB">
        <authorList>
            <consortium name="RefSeq"/>
        </authorList>
    </citation>
    <scope>IDENTIFICATION</scope>
    <source>
        <tissue evidence="6">Tentacle</tissue>
    </source>
</reference>
<accession>A0A6P8HNS1</accession>
<dbReference type="UniPathway" id="UPA00196"/>
<dbReference type="KEGG" id="aten:116294521"/>
<feature type="transmembrane region" description="Helical" evidence="3">
    <location>
        <begin position="50"/>
        <end position="71"/>
    </location>
</feature>
<evidence type="ECO:0000256" key="2">
    <source>
        <dbReference type="ARBA" id="ARBA00009610"/>
    </source>
</evidence>